<dbReference type="Pfam" id="PF00571">
    <property type="entry name" value="CBS"/>
    <property type="match status" value="2"/>
</dbReference>
<sequence>MNRVLRTLTKHNLDHIFLVDEDGVPVGRVHAVDMLKLIQRKAVNRDLAWMQAVEASQLISQPPLQVIQSTPLLKAAALMLAHDLNQIAVVDDEGCLVGVVGHSLVARHLPKFIL</sequence>
<feature type="domain" description="CBS" evidence="3">
    <location>
        <begin position="59"/>
        <end position="114"/>
    </location>
</feature>
<evidence type="ECO:0000259" key="3">
    <source>
        <dbReference type="PROSITE" id="PS51371"/>
    </source>
</evidence>
<proteinExistence type="predicted"/>
<evidence type="ECO:0000256" key="2">
    <source>
        <dbReference type="PROSITE-ProRule" id="PRU00703"/>
    </source>
</evidence>
<dbReference type="PANTHER" id="PTHR43080">
    <property type="entry name" value="CBS DOMAIN-CONTAINING PROTEIN CBSX3, MITOCHONDRIAL"/>
    <property type="match status" value="1"/>
</dbReference>
<dbReference type="InterPro" id="IPR000644">
    <property type="entry name" value="CBS_dom"/>
</dbReference>
<reference evidence="4" key="1">
    <citation type="journal article" date="2014" name="Genome Biol. Evol.">
        <title>Pangenome evidence for extensive interdomain horizontal transfer affecting lineage core and shell genes in uncultured planktonic thaumarchaeota and euryarchaeota.</title>
        <authorList>
            <person name="Deschamps P."/>
            <person name="Zivanovic Y."/>
            <person name="Moreira D."/>
            <person name="Rodriguez-Valera F."/>
            <person name="Lopez-Garcia P."/>
        </authorList>
    </citation>
    <scope>NUCLEOTIDE SEQUENCE</scope>
</reference>
<dbReference type="InterPro" id="IPR046342">
    <property type="entry name" value="CBS_dom_sf"/>
</dbReference>
<dbReference type="EMBL" id="KF900327">
    <property type="protein sequence ID" value="AIE91068.1"/>
    <property type="molecule type" value="Genomic_DNA"/>
</dbReference>
<accession>A0A075FIS7</accession>
<organism evidence="4">
    <name type="scientific">uncultured marine group II/III euryarchaeote AD1000_105_G07</name>
    <dbReference type="NCBI Taxonomy" id="1457714"/>
    <lineage>
        <taxon>Archaea</taxon>
        <taxon>Methanobacteriati</taxon>
        <taxon>Methanobacteriota</taxon>
        <taxon>environmental samples</taxon>
    </lineage>
</organism>
<dbReference type="PROSITE" id="PS51371">
    <property type="entry name" value="CBS"/>
    <property type="match status" value="2"/>
</dbReference>
<name>A0A075FIS7_9EURY</name>
<feature type="domain" description="CBS" evidence="3">
    <location>
        <begin position="1"/>
        <end position="47"/>
    </location>
</feature>
<evidence type="ECO:0000256" key="1">
    <source>
        <dbReference type="ARBA" id="ARBA00023122"/>
    </source>
</evidence>
<dbReference type="InterPro" id="IPR051257">
    <property type="entry name" value="Diverse_CBS-Domain"/>
</dbReference>
<keyword evidence="1 2" id="KW-0129">CBS domain</keyword>
<protein>
    <recommendedName>
        <fullName evidence="3">CBS domain-containing protein</fullName>
    </recommendedName>
</protein>
<dbReference type="AlphaFoldDB" id="A0A075FIS7"/>
<dbReference type="Gene3D" id="3.10.580.10">
    <property type="entry name" value="CBS-domain"/>
    <property type="match status" value="1"/>
</dbReference>
<evidence type="ECO:0000313" key="4">
    <source>
        <dbReference type="EMBL" id="AIE91068.1"/>
    </source>
</evidence>
<dbReference type="SUPFAM" id="SSF54631">
    <property type="entry name" value="CBS-domain pair"/>
    <property type="match status" value="1"/>
</dbReference>
<dbReference type="PANTHER" id="PTHR43080:SF2">
    <property type="entry name" value="CBS DOMAIN-CONTAINING PROTEIN"/>
    <property type="match status" value="1"/>
</dbReference>